<reference evidence="4 5" key="1">
    <citation type="submission" date="2020-07" db="EMBL/GenBank/DDBJ databases">
        <title>Thermoactinomyces phylogeny.</title>
        <authorList>
            <person name="Dunlap C."/>
        </authorList>
    </citation>
    <scope>NUCLEOTIDE SEQUENCE [LARGE SCALE GENOMIC DNA]</scope>
    <source>
        <strain evidence="4 5">AMNI-1</strain>
    </source>
</reference>
<keyword evidence="1" id="KW-1133">Transmembrane helix</keyword>
<protein>
    <submittedName>
        <fullName evidence="4">DUF3153 domain-containing protein</fullName>
    </submittedName>
</protein>
<dbReference type="RefSeq" id="WP_181741897.1">
    <property type="nucleotide sequence ID" value="NZ_JACEOL010000053.1"/>
</dbReference>
<keyword evidence="2" id="KW-0732">Signal</keyword>
<dbReference type="InterPro" id="IPR053807">
    <property type="entry name" value="LppM"/>
</dbReference>
<comment type="caution">
    <text evidence="4">The sequence shown here is derived from an EMBL/GenBank/DDBJ whole genome shotgun (WGS) entry which is preliminary data.</text>
</comment>
<feature type="chain" id="PRO_5031114472" evidence="2">
    <location>
        <begin position="24"/>
        <end position="226"/>
    </location>
</feature>
<sequence>MKRKLLLTLVLCIVFVLSGCMKADFNVKVNEDGSVDLNHVIAVQNEMLSLMEGENPIQKQEFETMGYKAEDYRENGYTGVRVSKHFKTADEMNAFLNKQKQQGETTFNITKEEGFFKDKYVFKGNLDMTDMTEGNAGEDEMGMQAFMSQLDFKFNLTLPMKVTKHDASRVNGNTYTWELVAGQPNNMQLEAEKTNIANIALVVGGAVIVLAGIGYLLIRRKKQVTV</sequence>
<organism evidence="4 5">
    <name type="scientific">Thermoactinomyces mirandus</name>
    <dbReference type="NCBI Taxonomy" id="2756294"/>
    <lineage>
        <taxon>Bacteria</taxon>
        <taxon>Bacillati</taxon>
        <taxon>Bacillota</taxon>
        <taxon>Bacilli</taxon>
        <taxon>Bacillales</taxon>
        <taxon>Thermoactinomycetaceae</taxon>
        <taxon>Thermoactinomyces</taxon>
    </lineage>
</organism>
<evidence type="ECO:0000313" key="5">
    <source>
        <dbReference type="Proteomes" id="UP000538292"/>
    </source>
</evidence>
<accession>A0A7W1XUR1</accession>
<keyword evidence="5" id="KW-1185">Reference proteome</keyword>
<feature type="signal peptide" evidence="2">
    <location>
        <begin position="1"/>
        <end position="23"/>
    </location>
</feature>
<dbReference type="PROSITE" id="PS51257">
    <property type="entry name" value="PROKAR_LIPOPROTEIN"/>
    <property type="match status" value="1"/>
</dbReference>
<dbReference type="NCBIfam" id="TIGR01167">
    <property type="entry name" value="LPXTG_anchor"/>
    <property type="match status" value="1"/>
</dbReference>
<evidence type="ECO:0000313" key="4">
    <source>
        <dbReference type="EMBL" id="MBA4603422.1"/>
    </source>
</evidence>
<evidence type="ECO:0000256" key="2">
    <source>
        <dbReference type="SAM" id="SignalP"/>
    </source>
</evidence>
<keyword evidence="1" id="KW-0472">Membrane</keyword>
<dbReference type="AlphaFoldDB" id="A0A7W1XUR1"/>
<evidence type="ECO:0000256" key="1">
    <source>
        <dbReference type="SAM" id="Phobius"/>
    </source>
</evidence>
<dbReference type="Pfam" id="PF21946">
    <property type="entry name" value="LppM"/>
    <property type="match status" value="1"/>
</dbReference>
<feature type="domain" description="LppM" evidence="3">
    <location>
        <begin position="22"/>
        <end position="192"/>
    </location>
</feature>
<dbReference type="Proteomes" id="UP000538292">
    <property type="component" value="Unassembled WGS sequence"/>
</dbReference>
<gene>
    <name evidence="4" type="ORF">H2C83_14100</name>
</gene>
<keyword evidence="1" id="KW-0812">Transmembrane</keyword>
<proteinExistence type="predicted"/>
<dbReference type="EMBL" id="JACEOL010000053">
    <property type="protein sequence ID" value="MBA4603422.1"/>
    <property type="molecule type" value="Genomic_DNA"/>
</dbReference>
<evidence type="ECO:0000259" key="3">
    <source>
        <dbReference type="Pfam" id="PF21946"/>
    </source>
</evidence>
<name>A0A7W1XUR1_9BACL</name>
<feature type="transmembrane region" description="Helical" evidence="1">
    <location>
        <begin position="196"/>
        <end position="218"/>
    </location>
</feature>